<dbReference type="Proteomes" id="UP001500831">
    <property type="component" value="Unassembled WGS sequence"/>
</dbReference>
<evidence type="ECO:0000313" key="9">
    <source>
        <dbReference type="EMBL" id="GAA2890688.1"/>
    </source>
</evidence>
<gene>
    <name evidence="8 9" type="primary">rtcB</name>
    <name evidence="9" type="ORF">GCM10010517_54970</name>
</gene>
<name>A0ABN3W338_9ACTN</name>
<dbReference type="InterPro" id="IPR036025">
    <property type="entry name" value="RtcB-like_sf"/>
</dbReference>
<evidence type="ECO:0000256" key="2">
    <source>
        <dbReference type="ARBA" id="ARBA00022723"/>
    </source>
</evidence>
<evidence type="ECO:0000256" key="6">
    <source>
        <dbReference type="ARBA" id="ARBA00023211"/>
    </source>
</evidence>
<dbReference type="EMBL" id="BAAAVI010000046">
    <property type="protein sequence ID" value="GAA2890688.1"/>
    <property type="molecule type" value="Genomic_DNA"/>
</dbReference>
<sequence>MSKGDVDGAGRRTIMGCLIEVCTMGAEMGHTIQLIEETPYRFRIERHGSMRVPGVVLASRVLLPEDQALQQVVNVATLPGIVRASYAMPDLHWGYGFPIGGVAATDIAAGGVVSPGGVGFDISCGVRLLAADIDRDRLAPRLNRLLDRLDHAIPRGAGPGAVWHLTGRSQLEKVLCDGARYAVEQGHGVARDLERCEDFGGVADADVSQVGSRAVERGLNQVGSLGSGNHFLEIQAVEEVYDEVVTAAFGLSRGQVCVMIHCGSRGLGHQICTDHVRVMEKAMPYYGITVPDRQLACAPVDSPEGRAYLGAMAAAANYGRANRQLLGEATRRAFADIADGGLDLVYDVSHNLAKIETHDGTRLCVHRKGATRALPPYHPGLPADLAPVGQPVLIPGTMGTASYVLTGVSGGEAFHSTCHGAGRTQSRHRAARSVSGRRLRDRLEAQGIVVRGVTWRGLAEETPAAYKDIDAVITASEGAGLCRRIARLVPLGVVKG</sequence>
<evidence type="ECO:0000256" key="4">
    <source>
        <dbReference type="ARBA" id="ARBA00022800"/>
    </source>
</evidence>
<keyword evidence="2 8" id="KW-0479">Metal-binding</keyword>
<evidence type="ECO:0000256" key="1">
    <source>
        <dbReference type="ARBA" id="ARBA00022598"/>
    </source>
</evidence>
<protein>
    <recommendedName>
        <fullName evidence="8">tRNA-splicing ligase RtcB</fullName>
        <ecNumber evidence="8">6.5.1.-</ecNumber>
    </recommendedName>
</protein>
<comment type="similarity">
    <text evidence="8">Belongs to the RtcB family.</text>
</comment>
<comment type="subunit">
    <text evidence="8">Monomer.</text>
</comment>
<evidence type="ECO:0000256" key="8">
    <source>
        <dbReference type="RuleBase" id="RU371113"/>
    </source>
</evidence>
<evidence type="ECO:0000256" key="7">
    <source>
        <dbReference type="ARBA" id="ARBA00047746"/>
    </source>
</evidence>
<accession>A0ABN3W338</accession>
<dbReference type="PANTHER" id="PTHR11118:SF1">
    <property type="entry name" value="RNA-SPLICING LIGASE RTCB HOMOLOG"/>
    <property type="match status" value="1"/>
</dbReference>
<evidence type="ECO:0000256" key="5">
    <source>
        <dbReference type="ARBA" id="ARBA00023134"/>
    </source>
</evidence>
<keyword evidence="1 8" id="KW-0436">Ligase</keyword>
<comment type="catalytic activity">
    <reaction evidence="7">
        <text>a 3'-end 3'-phospho-ribonucleotide-RNA + a 5'-end dephospho-ribonucleoside-RNA + GTP = a ribonucleotidyl-ribonucleotide-RNA + GMP + diphosphate</text>
        <dbReference type="Rhea" id="RHEA:68076"/>
        <dbReference type="Rhea" id="RHEA-COMP:10463"/>
        <dbReference type="Rhea" id="RHEA-COMP:13936"/>
        <dbReference type="Rhea" id="RHEA-COMP:17355"/>
        <dbReference type="ChEBI" id="CHEBI:33019"/>
        <dbReference type="ChEBI" id="CHEBI:37565"/>
        <dbReference type="ChEBI" id="CHEBI:58115"/>
        <dbReference type="ChEBI" id="CHEBI:83062"/>
        <dbReference type="ChEBI" id="CHEBI:138284"/>
        <dbReference type="ChEBI" id="CHEBI:173118"/>
        <dbReference type="EC" id="6.5.1.8"/>
    </reaction>
</comment>
<dbReference type="PROSITE" id="PS01288">
    <property type="entry name" value="UPF0027"/>
    <property type="match status" value="1"/>
</dbReference>
<dbReference type="RefSeq" id="WP_344977632.1">
    <property type="nucleotide sequence ID" value="NZ_BAAAVI010000046.1"/>
</dbReference>
<comment type="caution">
    <text evidence="9">The sequence shown here is derived from an EMBL/GenBank/DDBJ whole genome shotgun (WGS) entry which is preliminary data.</text>
</comment>
<keyword evidence="10" id="KW-1185">Reference proteome</keyword>
<keyword evidence="3" id="KW-0547">Nucleotide-binding</keyword>
<dbReference type="Gene3D" id="3.90.1860.10">
    <property type="entry name" value="tRNA-splicing ligase RtcB"/>
    <property type="match status" value="1"/>
</dbReference>
<proteinExistence type="inferred from homology"/>
<dbReference type="InterPro" id="IPR001233">
    <property type="entry name" value="RtcB"/>
</dbReference>
<dbReference type="EC" id="6.5.1.-" evidence="8"/>
<comment type="cofactor">
    <cofactor evidence="8">
        <name>Mn(2+)</name>
        <dbReference type="ChEBI" id="CHEBI:29035"/>
    </cofactor>
    <text evidence="8">Binds 2 manganese ions per subunit.</text>
</comment>
<evidence type="ECO:0000256" key="3">
    <source>
        <dbReference type="ARBA" id="ARBA00022741"/>
    </source>
</evidence>
<reference evidence="9 10" key="1">
    <citation type="journal article" date="2019" name="Int. J. Syst. Evol. Microbiol.">
        <title>The Global Catalogue of Microorganisms (GCM) 10K type strain sequencing project: providing services to taxonomists for standard genome sequencing and annotation.</title>
        <authorList>
            <consortium name="The Broad Institute Genomics Platform"/>
            <consortium name="The Broad Institute Genome Sequencing Center for Infectious Disease"/>
            <person name="Wu L."/>
            <person name="Ma J."/>
        </authorList>
    </citation>
    <scope>NUCLEOTIDE SEQUENCE [LARGE SCALE GENOMIC DNA]</scope>
    <source>
        <strain evidence="9 10">JCM 6242</strain>
    </source>
</reference>
<keyword evidence="6 8" id="KW-0464">Manganese</keyword>
<keyword evidence="4" id="KW-0692">RNA repair</keyword>
<dbReference type="PANTHER" id="PTHR11118">
    <property type="entry name" value="RNA-SPLICING LIGASE RTCB HOMOLOG"/>
    <property type="match status" value="1"/>
</dbReference>
<dbReference type="SUPFAM" id="SSF103365">
    <property type="entry name" value="Hypothetical protein PH1602"/>
    <property type="match status" value="1"/>
</dbReference>
<evidence type="ECO:0000313" key="10">
    <source>
        <dbReference type="Proteomes" id="UP001500831"/>
    </source>
</evidence>
<dbReference type="Pfam" id="PF01139">
    <property type="entry name" value="RtcB"/>
    <property type="match status" value="1"/>
</dbReference>
<keyword evidence="5" id="KW-0342">GTP-binding</keyword>
<dbReference type="GO" id="GO:0016874">
    <property type="term" value="F:ligase activity"/>
    <property type="evidence" value="ECO:0007669"/>
    <property type="project" value="UniProtKB-KW"/>
</dbReference>
<organism evidence="9 10">
    <name type="scientific">Streptosporangium fragile</name>
    <dbReference type="NCBI Taxonomy" id="46186"/>
    <lineage>
        <taxon>Bacteria</taxon>
        <taxon>Bacillati</taxon>
        <taxon>Actinomycetota</taxon>
        <taxon>Actinomycetes</taxon>
        <taxon>Streptosporangiales</taxon>
        <taxon>Streptosporangiaceae</taxon>
        <taxon>Streptosporangium</taxon>
    </lineage>
</organism>